<keyword evidence="4" id="KW-0067">ATP-binding</keyword>
<evidence type="ECO:0000256" key="5">
    <source>
        <dbReference type="ARBA" id="ARBA00022917"/>
    </source>
</evidence>
<organism evidence="8">
    <name type="scientific">marine sediment metagenome</name>
    <dbReference type="NCBI Taxonomy" id="412755"/>
    <lineage>
        <taxon>unclassified sequences</taxon>
        <taxon>metagenomes</taxon>
        <taxon>ecological metagenomes</taxon>
    </lineage>
</organism>
<keyword evidence="3" id="KW-0547">Nucleotide-binding</keyword>
<evidence type="ECO:0000313" key="8">
    <source>
        <dbReference type="EMBL" id="GAH41381.1"/>
    </source>
</evidence>
<sequence>YAIHVSSEMIRAVNHYLNREGVPKEEREATMAYACDKWVRLAAPMTPHICEELWSKMGHDDYVSLSAWPKPDKKLIDRNVENAHEVVESTIRDIREIKKLLKGKKAKKVHVYVAPEWMFKAINSIRDANLPTVVGEIMKHLMANEDFRKHGKAVKSIVDRIAKENGLWDHSVNSKEEMAALIDSAEHIGNEFKLEVVIHSSEKPDYDPQNKARFALPGRVSLFLE</sequence>
<accession>X1F6X9</accession>
<dbReference type="InterPro" id="IPR009080">
    <property type="entry name" value="tRNAsynth_Ia_anticodon-bd"/>
</dbReference>
<evidence type="ECO:0000259" key="7">
    <source>
        <dbReference type="Pfam" id="PF08264"/>
    </source>
</evidence>
<feature type="non-terminal residue" evidence="8">
    <location>
        <position position="1"/>
    </location>
</feature>
<dbReference type="EMBL" id="BARU01008447">
    <property type="protein sequence ID" value="GAH41381.1"/>
    <property type="molecule type" value="Genomic_DNA"/>
</dbReference>
<protein>
    <recommendedName>
        <fullName evidence="7">Methionyl/Valyl/Leucyl/Isoleucyl-tRNA synthetase anticodon-binding domain-containing protein</fullName>
    </recommendedName>
</protein>
<dbReference type="SUPFAM" id="SSF47323">
    <property type="entry name" value="Anticodon-binding domain of a subclass of class I aminoacyl-tRNA synthetases"/>
    <property type="match status" value="1"/>
</dbReference>
<name>X1F6X9_9ZZZZ</name>
<evidence type="ECO:0000256" key="3">
    <source>
        <dbReference type="ARBA" id="ARBA00022741"/>
    </source>
</evidence>
<dbReference type="GO" id="GO:0004823">
    <property type="term" value="F:leucine-tRNA ligase activity"/>
    <property type="evidence" value="ECO:0007669"/>
    <property type="project" value="InterPro"/>
</dbReference>
<comment type="similarity">
    <text evidence="1">Belongs to the class-I aminoacyl-tRNA synthetase family.</text>
</comment>
<dbReference type="GO" id="GO:0006429">
    <property type="term" value="P:leucyl-tRNA aminoacylation"/>
    <property type="evidence" value="ECO:0007669"/>
    <property type="project" value="InterPro"/>
</dbReference>
<dbReference type="Pfam" id="PF08264">
    <property type="entry name" value="Anticodon_1"/>
    <property type="match status" value="1"/>
</dbReference>
<dbReference type="PANTHER" id="PTHR45794">
    <property type="entry name" value="LEUCYL-TRNA SYNTHETASE"/>
    <property type="match status" value="1"/>
</dbReference>
<dbReference type="AlphaFoldDB" id="X1F6X9"/>
<reference evidence="8" key="1">
    <citation type="journal article" date="2014" name="Front. Microbiol.">
        <title>High frequency of phylogenetically diverse reductive dehalogenase-homologous genes in deep subseafloor sedimentary metagenomes.</title>
        <authorList>
            <person name="Kawai M."/>
            <person name="Futagami T."/>
            <person name="Toyoda A."/>
            <person name="Takaki Y."/>
            <person name="Nishi S."/>
            <person name="Hori S."/>
            <person name="Arai W."/>
            <person name="Tsubouchi T."/>
            <person name="Morono Y."/>
            <person name="Uchiyama I."/>
            <person name="Ito T."/>
            <person name="Fujiyama A."/>
            <person name="Inagaki F."/>
            <person name="Takami H."/>
        </authorList>
    </citation>
    <scope>NUCLEOTIDE SEQUENCE</scope>
    <source>
        <strain evidence="8">Expedition CK06-06</strain>
    </source>
</reference>
<dbReference type="Gene3D" id="3.30.2320.20">
    <property type="entry name" value="Class I aminoacyl-tRNA synthetases (RS)"/>
    <property type="match status" value="1"/>
</dbReference>
<keyword evidence="5" id="KW-0648">Protein biosynthesis</keyword>
<dbReference type="InterPro" id="IPR013155">
    <property type="entry name" value="M/V/L/I-tRNA-synth_anticd-bd"/>
</dbReference>
<dbReference type="Gene3D" id="1.10.730.10">
    <property type="entry name" value="Isoleucyl-tRNA Synthetase, Domain 1"/>
    <property type="match status" value="1"/>
</dbReference>
<dbReference type="Gene3D" id="1.10.10.720">
    <property type="entry name" value="leucyl-tRNA synthetase"/>
    <property type="match status" value="1"/>
</dbReference>
<keyword evidence="2" id="KW-0436">Ligase</keyword>
<evidence type="ECO:0000256" key="2">
    <source>
        <dbReference type="ARBA" id="ARBA00022598"/>
    </source>
</evidence>
<dbReference type="PANTHER" id="PTHR45794:SF1">
    <property type="entry name" value="LEUCINE--TRNA LIGASE, CYTOPLASMIC"/>
    <property type="match status" value="1"/>
</dbReference>
<feature type="domain" description="Methionyl/Valyl/Leucyl/Isoleucyl-tRNA synthetase anticodon-binding" evidence="7">
    <location>
        <begin position="6"/>
        <end position="108"/>
    </location>
</feature>
<dbReference type="InterPro" id="IPR004493">
    <property type="entry name" value="Leu-tRNA-synth_Ia_arc/euk"/>
</dbReference>
<gene>
    <name evidence="8" type="ORF">S03H2_16527</name>
</gene>
<evidence type="ECO:0000256" key="6">
    <source>
        <dbReference type="ARBA" id="ARBA00023146"/>
    </source>
</evidence>
<keyword evidence="6" id="KW-0030">Aminoacyl-tRNA synthetase</keyword>
<dbReference type="GO" id="GO:0005524">
    <property type="term" value="F:ATP binding"/>
    <property type="evidence" value="ECO:0007669"/>
    <property type="project" value="UniProtKB-KW"/>
</dbReference>
<evidence type="ECO:0000256" key="1">
    <source>
        <dbReference type="ARBA" id="ARBA00005594"/>
    </source>
</evidence>
<evidence type="ECO:0000256" key="4">
    <source>
        <dbReference type="ARBA" id="ARBA00022840"/>
    </source>
</evidence>
<proteinExistence type="inferred from homology"/>
<comment type="caution">
    <text evidence="8">The sequence shown here is derived from an EMBL/GenBank/DDBJ whole genome shotgun (WGS) entry which is preliminary data.</text>
</comment>